<gene>
    <name evidence="4" type="primary">fucA</name>
    <name evidence="4" type="ORF">DF3PB_5880002</name>
</gene>
<dbReference type="PANTHER" id="PTHR22789">
    <property type="entry name" value="FUCULOSE PHOSPHATE ALDOLASE"/>
    <property type="match status" value="1"/>
</dbReference>
<keyword evidence="1" id="KW-0479">Metal-binding</keyword>
<evidence type="ECO:0000256" key="1">
    <source>
        <dbReference type="ARBA" id="ARBA00022723"/>
    </source>
</evidence>
<dbReference type="SMART" id="SM01007">
    <property type="entry name" value="Aldolase_II"/>
    <property type="match status" value="1"/>
</dbReference>
<dbReference type="Gene3D" id="3.40.225.10">
    <property type="entry name" value="Class II aldolase/adducin N-terminal domain"/>
    <property type="match status" value="1"/>
</dbReference>
<reference evidence="4" key="1">
    <citation type="submission" date="2018-07" db="EMBL/GenBank/DDBJ databases">
        <authorList>
            <person name="Quirk P.G."/>
            <person name="Krulwich T.A."/>
        </authorList>
    </citation>
    <scope>NUCLEOTIDE SEQUENCE</scope>
</reference>
<dbReference type="EMBL" id="UIDG01000543">
    <property type="protein sequence ID" value="SUS08128.1"/>
    <property type="molecule type" value="Genomic_DNA"/>
</dbReference>
<dbReference type="EC" id="4.1.2.17" evidence="4"/>
<dbReference type="PANTHER" id="PTHR22789:SF0">
    <property type="entry name" value="3-OXO-TETRONATE 4-PHOSPHATE DECARBOXYLASE-RELATED"/>
    <property type="match status" value="1"/>
</dbReference>
<dbReference type="InterPro" id="IPR001303">
    <property type="entry name" value="Aldolase_II/adducin_N"/>
</dbReference>
<dbReference type="GO" id="GO:0046872">
    <property type="term" value="F:metal ion binding"/>
    <property type="evidence" value="ECO:0007669"/>
    <property type="project" value="UniProtKB-KW"/>
</dbReference>
<accession>A0A380TIZ0</accession>
<name>A0A380TIZ0_9ZZZZ</name>
<evidence type="ECO:0000256" key="2">
    <source>
        <dbReference type="ARBA" id="ARBA00023239"/>
    </source>
</evidence>
<dbReference type="InterPro" id="IPR036409">
    <property type="entry name" value="Aldolase_II/adducin_N_sf"/>
</dbReference>
<dbReference type="SUPFAM" id="SSF53639">
    <property type="entry name" value="AraD/HMP-PK domain-like"/>
    <property type="match status" value="1"/>
</dbReference>
<dbReference type="AlphaFoldDB" id="A0A380TIZ0"/>
<dbReference type="GO" id="GO:0008738">
    <property type="term" value="F:L-fuculose-phosphate aldolase activity"/>
    <property type="evidence" value="ECO:0007669"/>
    <property type="project" value="UniProtKB-EC"/>
</dbReference>
<evidence type="ECO:0000259" key="3">
    <source>
        <dbReference type="SMART" id="SM01007"/>
    </source>
</evidence>
<keyword evidence="2 4" id="KW-0456">Lyase</keyword>
<evidence type="ECO:0000313" key="4">
    <source>
        <dbReference type="EMBL" id="SUS08128.1"/>
    </source>
</evidence>
<proteinExistence type="predicted"/>
<dbReference type="GO" id="GO:0019323">
    <property type="term" value="P:pentose catabolic process"/>
    <property type="evidence" value="ECO:0007669"/>
    <property type="project" value="TreeGrafter"/>
</dbReference>
<sequence length="225" mass="24124">MNSLADPHEPLKAAVIDVCCRLEKIGYIVGTWGNVSVRVPEGFIVTPSRIGYDVLQPRDFVLVSREGRVLAGHRLPSSETGMHRALLNRKADIGAVIHTHSPCATAVACLHRSIPAFVEDLVQIAGGQINCTRYVPAGQHEMLAAEVAATIGEANAVLLANHGVVCCGRDLEEAFVTARIVEKAARLLLLAAGLGPVIPIPDEAVCSERDRFLHKYGTPADEVKL</sequence>
<protein>
    <submittedName>
        <fullName evidence="4">L-fuculose phosphate aldolase</fullName>
        <ecNumber evidence="4">4.1.2.17</ecNumber>
    </submittedName>
</protein>
<organism evidence="4">
    <name type="scientific">metagenome</name>
    <dbReference type="NCBI Taxonomy" id="256318"/>
    <lineage>
        <taxon>unclassified sequences</taxon>
        <taxon>metagenomes</taxon>
    </lineage>
</organism>
<dbReference type="GO" id="GO:0005829">
    <property type="term" value="C:cytosol"/>
    <property type="evidence" value="ECO:0007669"/>
    <property type="project" value="TreeGrafter"/>
</dbReference>
<feature type="domain" description="Class II aldolase/adducin N-terminal" evidence="3">
    <location>
        <begin position="13"/>
        <end position="189"/>
    </location>
</feature>
<dbReference type="Pfam" id="PF00596">
    <property type="entry name" value="Aldolase_II"/>
    <property type="match status" value="1"/>
</dbReference>
<dbReference type="InterPro" id="IPR050197">
    <property type="entry name" value="Aldolase_class_II_sugar_metab"/>
</dbReference>